<proteinExistence type="predicted"/>
<reference evidence="3" key="2">
    <citation type="submission" date="2025-08" db="UniProtKB">
        <authorList>
            <consortium name="RefSeq"/>
        </authorList>
    </citation>
    <scope>IDENTIFICATION</scope>
</reference>
<dbReference type="SUPFAM" id="SSF56672">
    <property type="entry name" value="DNA/RNA polymerases"/>
    <property type="match status" value="1"/>
</dbReference>
<evidence type="ECO:0000313" key="3">
    <source>
        <dbReference type="RefSeq" id="XP_017970478.1"/>
    </source>
</evidence>
<accession>A0AB32VUQ9</accession>
<dbReference type="AlphaFoldDB" id="A0AB32VUQ9"/>
<name>A0AB32VUQ9_THECC</name>
<dbReference type="Gramene" id="Tc02v2_t024190.1">
    <property type="protein sequence ID" value="Tc02v2_p024190.1"/>
    <property type="gene ID" value="Tc02v2_g024190"/>
</dbReference>
<gene>
    <name evidence="3" type="primary">LOC108660717</name>
</gene>
<dbReference type="PANTHER" id="PTHR11439">
    <property type="entry name" value="GAG-POL-RELATED RETROTRANSPOSON"/>
    <property type="match status" value="1"/>
</dbReference>
<protein>
    <submittedName>
        <fullName evidence="3">Uncharacterized mitochondrial protein AtMg00810-like</fullName>
    </submittedName>
</protein>
<dbReference type="PANTHER" id="PTHR11439:SF498">
    <property type="entry name" value="DNAK FAMILY PROTEIN"/>
    <property type="match status" value="1"/>
</dbReference>
<dbReference type="Pfam" id="PF07727">
    <property type="entry name" value="RVT_2"/>
    <property type="match status" value="1"/>
</dbReference>
<organism evidence="2 3">
    <name type="scientific">Theobroma cacao</name>
    <name type="common">Cacao</name>
    <name type="synonym">Cocoa</name>
    <dbReference type="NCBI Taxonomy" id="3641"/>
    <lineage>
        <taxon>Eukaryota</taxon>
        <taxon>Viridiplantae</taxon>
        <taxon>Streptophyta</taxon>
        <taxon>Embryophyta</taxon>
        <taxon>Tracheophyta</taxon>
        <taxon>Spermatophyta</taxon>
        <taxon>Magnoliopsida</taxon>
        <taxon>eudicotyledons</taxon>
        <taxon>Gunneridae</taxon>
        <taxon>Pentapetalae</taxon>
        <taxon>rosids</taxon>
        <taxon>malvids</taxon>
        <taxon>Malvales</taxon>
        <taxon>Malvaceae</taxon>
        <taxon>Byttnerioideae</taxon>
        <taxon>Theobroma</taxon>
    </lineage>
</organism>
<feature type="domain" description="Reverse transcriptase Ty1/copia-type" evidence="1">
    <location>
        <begin position="2"/>
        <end position="133"/>
    </location>
</feature>
<dbReference type="KEGG" id="tcc:108660717"/>
<evidence type="ECO:0000259" key="1">
    <source>
        <dbReference type="Pfam" id="PF07727"/>
    </source>
</evidence>
<dbReference type="InterPro" id="IPR043502">
    <property type="entry name" value="DNA/RNA_pol_sf"/>
</dbReference>
<reference evidence="2" key="1">
    <citation type="journal article" date="1997" name="Nucleic Acids Res.">
        <title>tRNAscan-SE: a program for improved detection of transfer RNA genes in genomic sequence.</title>
        <authorList>
            <person name="Lowe T.M."/>
            <person name="Eddy S.R."/>
        </authorList>
    </citation>
    <scope>NUCLEOTIDE SEQUENCE [LARGE SCALE GENOMIC DNA]</scope>
    <source>
        <strain evidence="2">r\B97-61/B2</strain>
    </source>
</reference>
<dbReference type="Proteomes" id="UP000694886">
    <property type="component" value="Chromosome 2"/>
</dbReference>
<dbReference type="GeneID" id="108660717"/>
<evidence type="ECO:0000313" key="2">
    <source>
        <dbReference type="Proteomes" id="UP000694886"/>
    </source>
</evidence>
<dbReference type="InterPro" id="IPR013103">
    <property type="entry name" value="RVT_2"/>
</dbReference>
<dbReference type="RefSeq" id="XP_017970478.1">
    <property type="nucleotide sequence ID" value="XM_018114989.1"/>
</dbReference>
<sequence length="310" mass="35580">MVCKLNKSLYGLKQASRQWNLKFTTCLLAYGFQQSKADYSLFTKTTQTGEFIALLVYVDDIVIRSTSMDLTNEVKDYLSSNFKLKDLRKLKYFLGLEVAISSKGIFLCQRKYTLDILTEYGLLGSKPMSTPIEYHHKMTRAKDEEQLRDSTMCRQLYMDKPSEVHLQAAFRVLRYLKTVPGQGILFSTDSNLCLQAYSDSDWAGCLDTRRLVTGFGVLLGKSLISWKAKKQSVVARTSTEAEYRVIAATCCEVIWLLYLLKDFNVEHSCAVKLFCDNQSTLHICRNPIFHERTKHIEMDCHFIREKVATG</sequence>
<dbReference type="CDD" id="cd09272">
    <property type="entry name" value="RNase_HI_RT_Ty1"/>
    <property type="match status" value="1"/>
</dbReference>